<evidence type="ECO:0000313" key="7">
    <source>
        <dbReference type="Proteomes" id="UP000015101"/>
    </source>
</evidence>
<dbReference type="SMART" id="SM00875">
    <property type="entry name" value="BACK"/>
    <property type="match status" value="1"/>
</dbReference>
<dbReference type="InterPro" id="IPR006652">
    <property type="entry name" value="Kelch_1"/>
</dbReference>
<dbReference type="CTD" id="20200704"/>
<dbReference type="HOGENOM" id="CLU_018559_0_0_1"/>
<organism evidence="6 7">
    <name type="scientific">Helobdella robusta</name>
    <name type="common">Californian leech</name>
    <dbReference type="NCBI Taxonomy" id="6412"/>
    <lineage>
        <taxon>Eukaryota</taxon>
        <taxon>Metazoa</taxon>
        <taxon>Spiralia</taxon>
        <taxon>Lophotrochozoa</taxon>
        <taxon>Annelida</taxon>
        <taxon>Clitellata</taxon>
        <taxon>Hirudinea</taxon>
        <taxon>Rhynchobdellida</taxon>
        <taxon>Glossiphoniidae</taxon>
        <taxon>Helobdella</taxon>
    </lineage>
</organism>
<reference evidence="7" key="1">
    <citation type="submission" date="2012-12" db="EMBL/GenBank/DDBJ databases">
        <authorList>
            <person name="Hellsten U."/>
            <person name="Grimwood J."/>
            <person name="Chapman J.A."/>
            <person name="Shapiro H."/>
            <person name="Aerts A."/>
            <person name="Otillar R.P."/>
            <person name="Terry A.Y."/>
            <person name="Boore J.L."/>
            <person name="Simakov O."/>
            <person name="Marletaz F."/>
            <person name="Cho S.-J."/>
            <person name="Edsinger-Gonzales E."/>
            <person name="Havlak P."/>
            <person name="Kuo D.-H."/>
            <person name="Larsson T."/>
            <person name="Lv J."/>
            <person name="Arendt D."/>
            <person name="Savage R."/>
            <person name="Osoegawa K."/>
            <person name="de Jong P."/>
            <person name="Lindberg D.R."/>
            <person name="Seaver E.C."/>
            <person name="Weisblat D.A."/>
            <person name="Putnam N.H."/>
            <person name="Grigoriev I.V."/>
            <person name="Rokhsar D.S."/>
        </authorList>
    </citation>
    <scope>NUCLEOTIDE SEQUENCE</scope>
</reference>
<dbReference type="eggNOG" id="KOG4441">
    <property type="taxonomic scope" value="Eukaryota"/>
</dbReference>
<sequence>MDRTEQCKGNQRRGAENSEEIVLISKTGGRYKVDKLLFKQASAYYRALVNSGMKDANVHELTLECLSDGCLDKVVDYLSKQQADNEKIENQSVKSFEEIDEGLEGATYLQISEMMDRYFKFLSKYPLNDTTWLHILNLANKYSMKGLIKKIMNFICDNFNSLVNHADLMTLSLEEMNHFVKSEEINADGEFQIFNFIVKWLSVGVDQSRMRHAEKLLDEVRFGLMTTAEKQKSRDVIEKLNLNVRQTERNMKCRRVERVCLAFLEEYEKIHLKVLHLADVKSGIGLSLPQTNDYNAFKFNDERARPNTHPIMCSSFETCVLDNCLYVAGGVSLKSSSYQVLDNVYVYDPIHSVWSQRSNMLSPKCNFYFGEMDGELYTVAGVNMDFSALGSTTIEKYVPKEDRWYQMSSRQPVQLENFSTCCVFNGKIYMSGGLDAEGEIIKSVYKYDPATEEWHSVTPLLTGRCSHIMAPYANKLFAIGGINYNFIDRSRHIMVNIVASFFTLTHFRSRLRIFNNFV</sequence>
<accession>T1EVV4</accession>
<dbReference type="EMBL" id="KB097639">
    <property type="protein sequence ID" value="ESN92741.1"/>
    <property type="molecule type" value="Genomic_DNA"/>
</dbReference>
<dbReference type="InterPro" id="IPR011333">
    <property type="entry name" value="SKP1/BTB/POZ_sf"/>
</dbReference>
<keyword evidence="1" id="KW-0880">Kelch repeat</keyword>
<dbReference type="OrthoDB" id="10027872at2759"/>
<feature type="coiled-coil region" evidence="3">
    <location>
        <begin position="230"/>
        <end position="257"/>
    </location>
</feature>
<dbReference type="PANTHER" id="PTHR45632:SF3">
    <property type="entry name" value="KELCH-LIKE PROTEIN 32"/>
    <property type="match status" value="1"/>
</dbReference>
<dbReference type="Proteomes" id="UP000015101">
    <property type="component" value="Unassembled WGS sequence"/>
</dbReference>
<dbReference type="InParanoid" id="T1EVV4"/>
<dbReference type="RefSeq" id="XP_009029043.1">
    <property type="nucleotide sequence ID" value="XM_009030795.1"/>
</dbReference>
<dbReference type="SUPFAM" id="SSF117281">
    <property type="entry name" value="Kelch motif"/>
    <property type="match status" value="1"/>
</dbReference>
<dbReference type="Pfam" id="PF07707">
    <property type="entry name" value="BACK"/>
    <property type="match status" value="1"/>
</dbReference>
<dbReference type="Gene3D" id="2.120.10.80">
    <property type="entry name" value="Kelch-type beta propeller"/>
    <property type="match status" value="1"/>
</dbReference>
<dbReference type="AlphaFoldDB" id="T1EVV4"/>
<dbReference type="SMART" id="SM00612">
    <property type="entry name" value="Kelch"/>
    <property type="match status" value="3"/>
</dbReference>
<dbReference type="GeneID" id="20200704"/>
<reference evidence="5 7" key="2">
    <citation type="journal article" date="2013" name="Nature">
        <title>Insights into bilaterian evolution from three spiralian genomes.</title>
        <authorList>
            <person name="Simakov O."/>
            <person name="Marletaz F."/>
            <person name="Cho S.J."/>
            <person name="Edsinger-Gonzales E."/>
            <person name="Havlak P."/>
            <person name="Hellsten U."/>
            <person name="Kuo D.H."/>
            <person name="Larsson T."/>
            <person name="Lv J."/>
            <person name="Arendt D."/>
            <person name="Savage R."/>
            <person name="Osoegawa K."/>
            <person name="de Jong P."/>
            <person name="Grimwood J."/>
            <person name="Chapman J.A."/>
            <person name="Shapiro H."/>
            <person name="Aerts A."/>
            <person name="Otillar R.P."/>
            <person name="Terry A.Y."/>
            <person name="Boore J.L."/>
            <person name="Grigoriev I.V."/>
            <person name="Lindberg D.R."/>
            <person name="Seaver E.C."/>
            <person name="Weisblat D.A."/>
            <person name="Putnam N.H."/>
            <person name="Rokhsar D.S."/>
        </authorList>
    </citation>
    <scope>NUCLEOTIDE SEQUENCE</scope>
</reference>
<gene>
    <name evidence="6" type="primary">20200704</name>
    <name evidence="5" type="ORF">HELRODRAFT_164840</name>
</gene>
<dbReference type="Gene3D" id="1.25.40.420">
    <property type="match status" value="1"/>
</dbReference>
<dbReference type="InterPro" id="IPR011705">
    <property type="entry name" value="BACK"/>
</dbReference>
<dbReference type="Pfam" id="PF01344">
    <property type="entry name" value="Kelch_1"/>
    <property type="match status" value="2"/>
</dbReference>
<dbReference type="EnsemblMetazoa" id="HelroT164840">
    <property type="protein sequence ID" value="HelroP164840"/>
    <property type="gene ID" value="HelroG164840"/>
</dbReference>
<reference evidence="6" key="3">
    <citation type="submission" date="2015-06" db="UniProtKB">
        <authorList>
            <consortium name="EnsemblMetazoa"/>
        </authorList>
    </citation>
    <scope>IDENTIFICATION</scope>
</reference>
<proteinExistence type="predicted"/>
<dbReference type="Gene3D" id="3.30.710.10">
    <property type="entry name" value="Potassium Channel Kv1.1, Chain A"/>
    <property type="match status" value="1"/>
</dbReference>
<evidence type="ECO:0000256" key="3">
    <source>
        <dbReference type="SAM" id="Coils"/>
    </source>
</evidence>
<name>T1EVV4_HELRO</name>
<feature type="domain" description="BACK" evidence="4">
    <location>
        <begin position="132"/>
        <end position="234"/>
    </location>
</feature>
<evidence type="ECO:0000313" key="5">
    <source>
        <dbReference type="EMBL" id="ESN92741.1"/>
    </source>
</evidence>
<keyword evidence="3" id="KW-0175">Coiled coil</keyword>
<dbReference type="PANTHER" id="PTHR45632">
    <property type="entry name" value="LD33804P"/>
    <property type="match status" value="1"/>
</dbReference>
<dbReference type="InterPro" id="IPR015915">
    <property type="entry name" value="Kelch-typ_b-propeller"/>
</dbReference>
<dbReference type="SUPFAM" id="SSF54695">
    <property type="entry name" value="POZ domain"/>
    <property type="match status" value="1"/>
</dbReference>
<evidence type="ECO:0000259" key="4">
    <source>
        <dbReference type="SMART" id="SM00875"/>
    </source>
</evidence>
<dbReference type="EMBL" id="AMQM01001852">
    <property type="status" value="NOT_ANNOTATED_CDS"/>
    <property type="molecule type" value="Genomic_DNA"/>
</dbReference>
<protein>
    <recommendedName>
        <fullName evidence="4">BACK domain-containing protein</fullName>
    </recommendedName>
</protein>
<keyword evidence="2" id="KW-0677">Repeat</keyword>
<dbReference type="KEGG" id="hro:HELRODRAFT_164840"/>
<dbReference type="STRING" id="6412.T1EVV4"/>
<evidence type="ECO:0000313" key="6">
    <source>
        <dbReference type="EnsemblMetazoa" id="HelroP164840"/>
    </source>
</evidence>
<evidence type="ECO:0000256" key="2">
    <source>
        <dbReference type="ARBA" id="ARBA00022737"/>
    </source>
</evidence>
<keyword evidence="7" id="KW-1185">Reference proteome</keyword>
<dbReference type="OMA" id="NDERARP"/>
<evidence type="ECO:0000256" key="1">
    <source>
        <dbReference type="ARBA" id="ARBA00022441"/>
    </source>
</evidence>